<keyword evidence="7" id="KW-1185">Reference proteome</keyword>
<evidence type="ECO:0000313" key="6">
    <source>
        <dbReference type="EMBL" id="SDB37127.1"/>
    </source>
</evidence>
<evidence type="ECO:0000256" key="4">
    <source>
        <dbReference type="ARBA" id="ARBA00022842"/>
    </source>
</evidence>
<dbReference type="EMBL" id="FMXQ01000005">
    <property type="protein sequence ID" value="SDB37127.1"/>
    <property type="molecule type" value="Genomic_DNA"/>
</dbReference>
<proteinExistence type="predicted"/>
<dbReference type="InterPro" id="IPR015797">
    <property type="entry name" value="NUDIX_hydrolase-like_dom_sf"/>
</dbReference>
<name>A0A1G6CW31_9HYPH</name>
<keyword evidence="3" id="KW-0378">Hydrolase</keyword>
<comment type="cofactor">
    <cofactor evidence="1">
        <name>Mg(2+)</name>
        <dbReference type="ChEBI" id="CHEBI:18420"/>
    </cofactor>
</comment>
<dbReference type="Proteomes" id="UP000199071">
    <property type="component" value="Unassembled WGS sequence"/>
</dbReference>
<evidence type="ECO:0000256" key="2">
    <source>
        <dbReference type="ARBA" id="ARBA00022723"/>
    </source>
</evidence>
<dbReference type="SUPFAM" id="SSF55811">
    <property type="entry name" value="Nudix"/>
    <property type="match status" value="1"/>
</dbReference>
<keyword evidence="2" id="KW-0479">Metal-binding</keyword>
<dbReference type="Pfam" id="PF00293">
    <property type="entry name" value="NUDIX"/>
    <property type="match status" value="1"/>
</dbReference>
<evidence type="ECO:0000259" key="5">
    <source>
        <dbReference type="PROSITE" id="PS51462"/>
    </source>
</evidence>
<organism evidence="6 7">
    <name type="scientific">Bauldia litoralis</name>
    <dbReference type="NCBI Taxonomy" id="665467"/>
    <lineage>
        <taxon>Bacteria</taxon>
        <taxon>Pseudomonadati</taxon>
        <taxon>Pseudomonadota</taxon>
        <taxon>Alphaproteobacteria</taxon>
        <taxon>Hyphomicrobiales</taxon>
        <taxon>Kaistiaceae</taxon>
        <taxon>Bauldia</taxon>
    </lineage>
</organism>
<dbReference type="PANTHER" id="PTHR12629:SF0">
    <property type="entry name" value="DIPHOSPHOINOSITOL-POLYPHOSPHATE DIPHOSPHATASE"/>
    <property type="match status" value="1"/>
</dbReference>
<dbReference type="InterPro" id="IPR000086">
    <property type="entry name" value="NUDIX_hydrolase_dom"/>
</dbReference>
<dbReference type="InterPro" id="IPR047198">
    <property type="entry name" value="DDP-like_NUDIX"/>
</dbReference>
<accession>A0A1G6CW31</accession>
<evidence type="ECO:0000313" key="7">
    <source>
        <dbReference type="Proteomes" id="UP000199071"/>
    </source>
</evidence>
<keyword evidence="4" id="KW-0460">Magnesium</keyword>
<sequence>MPRTSSIDSRHPAVGTAADTRISAIERRWRSALAAARGSTGGTDTLSVAMTRAVDDAPEQFGVLPWRIGAGGTPEILLITSRTRQRWIVPKGGLVKGCSPVQSAAQEAFEEAGVIGVSDSEPIGCYCHVKLLDDGSEEPCRVVLFSLRVEGMLADWPEKGQRQRQWHAAEAAVQAIDEPELARLVEVLRVKWVDCARGR</sequence>
<dbReference type="GO" id="GO:0005737">
    <property type="term" value="C:cytoplasm"/>
    <property type="evidence" value="ECO:0007669"/>
    <property type="project" value="TreeGrafter"/>
</dbReference>
<gene>
    <name evidence="6" type="ORF">SAMN02982931_02831</name>
</gene>
<dbReference type="GO" id="GO:0046872">
    <property type="term" value="F:metal ion binding"/>
    <property type="evidence" value="ECO:0007669"/>
    <property type="project" value="UniProtKB-KW"/>
</dbReference>
<dbReference type="CDD" id="cd04666">
    <property type="entry name" value="NUDIX_DIPP2_like_Nudt4"/>
    <property type="match status" value="1"/>
</dbReference>
<dbReference type="GO" id="GO:0016462">
    <property type="term" value="F:pyrophosphatase activity"/>
    <property type="evidence" value="ECO:0007669"/>
    <property type="project" value="InterPro"/>
</dbReference>
<dbReference type="PANTHER" id="PTHR12629">
    <property type="entry name" value="DIPHOSPHOINOSITOL POLYPHOSPHATE PHOSPHOHYDROLASE"/>
    <property type="match status" value="1"/>
</dbReference>
<evidence type="ECO:0000256" key="3">
    <source>
        <dbReference type="ARBA" id="ARBA00022801"/>
    </source>
</evidence>
<evidence type="ECO:0000256" key="1">
    <source>
        <dbReference type="ARBA" id="ARBA00001946"/>
    </source>
</evidence>
<dbReference type="AlphaFoldDB" id="A0A1G6CW31"/>
<reference evidence="6 7" key="1">
    <citation type="submission" date="2016-10" db="EMBL/GenBank/DDBJ databases">
        <authorList>
            <person name="de Groot N.N."/>
        </authorList>
    </citation>
    <scope>NUCLEOTIDE SEQUENCE [LARGE SCALE GENOMIC DNA]</scope>
    <source>
        <strain evidence="6 7">ATCC 35022</strain>
    </source>
</reference>
<dbReference type="PROSITE" id="PS51462">
    <property type="entry name" value="NUDIX"/>
    <property type="match status" value="1"/>
</dbReference>
<dbReference type="STRING" id="665467.SAMN02982931_02831"/>
<feature type="domain" description="Nudix hydrolase" evidence="5">
    <location>
        <begin position="9"/>
        <end position="189"/>
    </location>
</feature>
<dbReference type="Gene3D" id="3.90.79.10">
    <property type="entry name" value="Nucleoside Triphosphate Pyrophosphohydrolase"/>
    <property type="match status" value="1"/>
</dbReference>
<protein>
    <submittedName>
        <fullName evidence="6">8-oxo-dGTP pyrophosphatase MutT, NUDIX family</fullName>
    </submittedName>
</protein>